<feature type="region of interest" description="Disordered" evidence="1">
    <location>
        <begin position="162"/>
        <end position="273"/>
    </location>
</feature>
<accession>A0A1X6PHF2</accession>
<evidence type="ECO:0000313" key="2">
    <source>
        <dbReference type="EMBL" id="OSX80148.1"/>
    </source>
</evidence>
<dbReference type="Proteomes" id="UP000218209">
    <property type="component" value="Unassembled WGS sequence"/>
</dbReference>
<reference evidence="2 3" key="1">
    <citation type="submission" date="2017-03" db="EMBL/GenBank/DDBJ databases">
        <title>WGS assembly of Porphyra umbilicalis.</title>
        <authorList>
            <person name="Brawley S.H."/>
            <person name="Blouin N.A."/>
            <person name="Ficko-Blean E."/>
            <person name="Wheeler G.L."/>
            <person name="Lohr M."/>
            <person name="Goodson H.V."/>
            <person name="Jenkins J.W."/>
            <person name="Blaby-Haas C.E."/>
            <person name="Helliwell K.E."/>
            <person name="Chan C."/>
            <person name="Marriage T."/>
            <person name="Bhattacharya D."/>
            <person name="Klein A.S."/>
            <person name="Badis Y."/>
            <person name="Brodie J."/>
            <person name="Cao Y."/>
            <person name="Collen J."/>
            <person name="Dittami S.M."/>
            <person name="Gachon C.M."/>
            <person name="Green B.R."/>
            <person name="Karpowicz S."/>
            <person name="Kim J.W."/>
            <person name="Kudahl U."/>
            <person name="Lin S."/>
            <person name="Michel G."/>
            <person name="Mittag M."/>
            <person name="Olson B.J."/>
            <person name="Pangilinan J."/>
            <person name="Peng Y."/>
            <person name="Qiu H."/>
            <person name="Shu S."/>
            <person name="Singer J.T."/>
            <person name="Smith A.G."/>
            <person name="Sprecher B.N."/>
            <person name="Wagner V."/>
            <person name="Wang W."/>
            <person name="Wang Z.-Y."/>
            <person name="Yan J."/>
            <person name="Yarish C."/>
            <person name="Zoeuner-Riek S."/>
            <person name="Zhuang Y."/>
            <person name="Zou Y."/>
            <person name="Lindquist E.A."/>
            <person name="Grimwood J."/>
            <person name="Barry K."/>
            <person name="Rokhsar D.S."/>
            <person name="Schmutz J."/>
            <person name="Stiller J.W."/>
            <person name="Grossman A.R."/>
            <person name="Prochnik S.E."/>
        </authorList>
    </citation>
    <scope>NUCLEOTIDE SEQUENCE [LARGE SCALE GENOMIC DNA]</scope>
    <source>
        <strain evidence="2">4086291</strain>
    </source>
</reference>
<name>A0A1X6PHF2_PORUM</name>
<feature type="compositionally biased region" description="Low complexity" evidence="1">
    <location>
        <begin position="189"/>
        <end position="200"/>
    </location>
</feature>
<evidence type="ECO:0000313" key="3">
    <source>
        <dbReference type="Proteomes" id="UP000218209"/>
    </source>
</evidence>
<dbReference type="EMBL" id="KV918780">
    <property type="protein sequence ID" value="OSX80148.1"/>
    <property type="molecule type" value="Genomic_DNA"/>
</dbReference>
<feature type="region of interest" description="Disordered" evidence="1">
    <location>
        <begin position="347"/>
        <end position="381"/>
    </location>
</feature>
<feature type="compositionally biased region" description="Basic residues" evidence="1">
    <location>
        <begin position="1"/>
        <end position="14"/>
    </location>
</feature>
<keyword evidence="3" id="KW-1185">Reference proteome</keyword>
<sequence>RRPRSFTAPIRHRPRCENSQPTIPPYPPPPPLQRTVWTLISPAPLMVDRLSAAVRWWRCRRVPPLEARGVGAAKIASPVDGAPRRGGGRIESARARGPGGGAWTRPAAAPSAPSGGTGGGAYAASGTTQVVGAPPPPSPPLLPPPSPALEAAADRRRWRFCLWGPASAPPPPPPTRWAPRETGGGGAAGTRRPPSVAAAGPRRRGARPPPATRARPPKPRTPPPPSAWRPPAPSSRPPGASWPATRAASEPTRRQAARRTGPRGLGCGAPPSETAHRLCETEKVGCVGRKIVRVRREGPRGRRKTAVASTAAMTWLGSVQGPLRKDHQVRACGALVGGRVAAAPPVAVGASHRDESNVSGDGYRRNKAAPRATGGEAGGGRGTAWVPACGALWGGGQAGGEGNWGGGGQLGLVRGAGAHGGRGGGGGAAAKRRFHGARDACEISQWHSH</sequence>
<feature type="compositionally biased region" description="Pro residues" evidence="1">
    <location>
        <begin position="219"/>
        <end position="236"/>
    </location>
</feature>
<feature type="region of interest" description="Disordered" evidence="1">
    <location>
        <begin position="1"/>
        <end position="30"/>
    </location>
</feature>
<feature type="compositionally biased region" description="Pro residues" evidence="1">
    <location>
        <begin position="133"/>
        <end position="147"/>
    </location>
</feature>
<feature type="compositionally biased region" description="Pro residues" evidence="1">
    <location>
        <begin position="167"/>
        <end position="176"/>
    </location>
</feature>
<organism evidence="2 3">
    <name type="scientific">Porphyra umbilicalis</name>
    <name type="common">Purple laver</name>
    <name type="synonym">Red alga</name>
    <dbReference type="NCBI Taxonomy" id="2786"/>
    <lineage>
        <taxon>Eukaryota</taxon>
        <taxon>Rhodophyta</taxon>
        <taxon>Bangiophyceae</taxon>
        <taxon>Bangiales</taxon>
        <taxon>Bangiaceae</taxon>
        <taxon>Porphyra</taxon>
    </lineage>
</organism>
<protein>
    <submittedName>
        <fullName evidence="2">Uncharacterized protein</fullName>
    </submittedName>
</protein>
<proteinExistence type="predicted"/>
<feature type="non-terminal residue" evidence="2">
    <location>
        <position position="449"/>
    </location>
</feature>
<feature type="region of interest" description="Disordered" evidence="1">
    <location>
        <begin position="77"/>
        <end position="148"/>
    </location>
</feature>
<evidence type="ECO:0000256" key="1">
    <source>
        <dbReference type="SAM" id="MobiDB-lite"/>
    </source>
</evidence>
<gene>
    <name evidence="2" type="ORF">BU14_0058s0059</name>
</gene>
<dbReference type="AlphaFoldDB" id="A0A1X6PHF2"/>
<feature type="non-terminal residue" evidence="2">
    <location>
        <position position="1"/>
    </location>
</feature>